<proteinExistence type="predicted"/>
<dbReference type="Proteomes" id="UP001224122">
    <property type="component" value="Unassembled WGS sequence"/>
</dbReference>
<dbReference type="EMBL" id="JAUSTW010000004">
    <property type="protein sequence ID" value="MDQ0199338.1"/>
    <property type="molecule type" value="Genomic_DNA"/>
</dbReference>
<evidence type="ECO:0000313" key="1">
    <source>
        <dbReference type="EMBL" id="MDQ0199338.1"/>
    </source>
</evidence>
<sequence length="62" mass="7096">MESLRQNDVLEAIICPSKSDIRLRWHNAKRVLASLHLADVKGLRSKNKTETSPYEYAILNMA</sequence>
<accession>A0ABT9XUV1</accession>
<name>A0ABT9XUV1_9BACI</name>
<keyword evidence="2" id="KW-1185">Reference proteome</keyword>
<reference evidence="1 2" key="1">
    <citation type="submission" date="2023-07" db="EMBL/GenBank/DDBJ databases">
        <title>Genomic Encyclopedia of Type Strains, Phase IV (KMG-IV): sequencing the most valuable type-strain genomes for metagenomic binning, comparative biology and taxonomic classification.</title>
        <authorList>
            <person name="Goeker M."/>
        </authorList>
    </citation>
    <scope>NUCLEOTIDE SEQUENCE [LARGE SCALE GENOMIC DNA]</scope>
    <source>
        <strain evidence="1 2">DSM 27594</strain>
    </source>
</reference>
<evidence type="ECO:0000313" key="2">
    <source>
        <dbReference type="Proteomes" id="UP001224122"/>
    </source>
</evidence>
<gene>
    <name evidence="1" type="ORF">J2S10_002520</name>
</gene>
<protein>
    <submittedName>
        <fullName evidence="1">Uncharacterized protein</fullName>
    </submittedName>
</protein>
<organism evidence="1 2">
    <name type="scientific">Neobacillus ginsengisoli</name>
    <dbReference type="NCBI Taxonomy" id="904295"/>
    <lineage>
        <taxon>Bacteria</taxon>
        <taxon>Bacillati</taxon>
        <taxon>Bacillota</taxon>
        <taxon>Bacilli</taxon>
        <taxon>Bacillales</taxon>
        <taxon>Bacillaceae</taxon>
        <taxon>Neobacillus</taxon>
    </lineage>
</organism>
<comment type="caution">
    <text evidence="1">The sequence shown here is derived from an EMBL/GenBank/DDBJ whole genome shotgun (WGS) entry which is preliminary data.</text>
</comment>